<feature type="transmembrane region" description="Helical" evidence="6">
    <location>
        <begin position="163"/>
        <end position="183"/>
    </location>
</feature>
<comment type="subcellular location">
    <subcellularLocation>
        <location evidence="1">Cell membrane</location>
        <topology evidence="1">Multi-pass membrane protein</topology>
    </subcellularLocation>
</comment>
<proteinExistence type="predicted"/>
<feature type="transmembrane region" description="Helical" evidence="6">
    <location>
        <begin position="228"/>
        <end position="256"/>
    </location>
</feature>
<feature type="transmembrane region" description="Helical" evidence="6">
    <location>
        <begin position="87"/>
        <end position="108"/>
    </location>
</feature>
<evidence type="ECO:0000256" key="4">
    <source>
        <dbReference type="ARBA" id="ARBA00022989"/>
    </source>
</evidence>
<dbReference type="InterPro" id="IPR017039">
    <property type="entry name" value="Virul_fac_BrkB"/>
</dbReference>
<evidence type="ECO:0000256" key="3">
    <source>
        <dbReference type="ARBA" id="ARBA00022692"/>
    </source>
</evidence>
<keyword evidence="4 6" id="KW-1133">Transmembrane helix</keyword>
<gene>
    <name evidence="7" type="ORF">AMJ52_02170</name>
</gene>
<dbReference type="PANTHER" id="PTHR30213">
    <property type="entry name" value="INNER MEMBRANE PROTEIN YHJD"/>
    <property type="match status" value="1"/>
</dbReference>
<reference evidence="7 8" key="1">
    <citation type="journal article" date="2015" name="Microbiome">
        <title>Genomic resolution of linkages in carbon, nitrogen, and sulfur cycling among widespread estuary sediment bacteria.</title>
        <authorList>
            <person name="Baker B.J."/>
            <person name="Lazar C.S."/>
            <person name="Teske A.P."/>
            <person name="Dick G.J."/>
        </authorList>
    </citation>
    <scope>NUCLEOTIDE SEQUENCE [LARGE SCALE GENOMIC DNA]</scope>
    <source>
        <strain evidence="7">DG_78</strain>
    </source>
</reference>
<dbReference type="PIRSF" id="PIRSF035875">
    <property type="entry name" value="RNase_BN"/>
    <property type="match status" value="1"/>
</dbReference>
<evidence type="ECO:0000313" key="7">
    <source>
        <dbReference type="EMBL" id="KPJ74023.1"/>
    </source>
</evidence>
<name>A0A0S7YGW5_UNCT6</name>
<evidence type="ECO:0000313" key="8">
    <source>
        <dbReference type="Proteomes" id="UP000051012"/>
    </source>
</evidence>
<feature type="transmembrane region" description="Helical" evidence="6">
    <location>
        <begin position="21"/>
        <end position="50"/>
    </location>
</feature>
<evidence type="ECO:0000256" key="5">
    <source>
        <dbReference type="ARBA" id="ARBA00023136"/>
    </source>
</evidence>
<comment type="caution">
    <text evidence="7">The sequence shown here is derived from an EMBL/GenBank/DDBJ whole genome shotgun (WGS) entry which is preliminary data.</text>
</comment>
<organism evidence="7 8">
    <name type="scientific">candidate division TA06 bacterium DG_78</name>
    <dbReference type="NCBI Taxonomy" id="1703772"/>
    <lineage>
        <taxon>Bacteria</taxon>
        <taxon>Bacteria division TA06</taxon>
    </lineage>
</organism>
<dbReference type="PANTHER" id="PTHR30213:SF0">
    <property type="entry name" value="UPF0761 MEMBRANE PROTEIN YIHY"/>
    <property type="match status" value="1"/>
</dbReference>
<evidence type="ECO:0000256" key="2">
    <source>
        <dbReference type="ARBA" id="ARBA00022475"/>
    </source>
</evidence>
<accession>A0A0S7YGW5</accession>
<dbReference type="AlphaFoldDB" id="A0A0S7YGW5"/>
<keyword evidence="2" id="KW-1003">Cell membrane</keyword>
<dbReference type="GO" id="GO:0005886">
    <property type="term" value="C:plasma membrane"/>
    <property type="evidence" value="ECO:0007669"/>
    <property type="project" value="UniProtKB-SubCell"/>
</dbReference>
<dbReference type="NCBIfam" id="TIGR00765">
    <property type="entry name" value="yihY_not_rbn"/>
    <property type="match status" value="1"/>
</dbReference>
<protein>
    <submittedName>
        <fullName evidence="7">Uncharacterized protein</fullName>
    </submittedName>
</protein>
<feature type="transmembrane region" description="Helical" evidence="6">
    <location>
        <begin position="195"/>
        <end position="216"/>
    </location>
</feature>
<keyword evidence="5 6" id="KW-0472">Membrane</keyword>
<evidence type="ECO:0000256" key="1">
    <source>
        <dbReference type="ARBA" id="ARBA00004651"/>
    </source>
</evidence>
<keyword evidence="3 6" id="KW-0812">Transmembrane</keyword>
<feature type="transmembrane region" description="Helical" evidence="6">
    <location>
        <begin position="129"/>
        <end position="151"/>
    </location>
</feature>
<evidence type="ECO:0000256" key="6">
    <source>
        <dbReference type="SAM" id="Phobius"/>
    </source>
</evidence>
<sequence length="262" mass="29731">MNKFFWIFSKAYNKFNADRCPLLAQALVHAMVFSLFPLILGIISFSLFVLGSSEGVIERLMPFIKQIFPVGIDEIVRNISTIKQTSIVIAIIGVVAFLWGSASIFRAVESTLNVIWKVKKDRPFFKKSLITIGAAFAVFILLVASVISTLWANAIGVGGFAKFLPEVSIFFSIFSFGIIYWFFPNKKITFKAAYFGALFTGLFWELAKILFSFYITQVVDYSKIFGSLSAIILLFLWIYYSAYIFLFGAELSYVFARRKILR</sequence>
<dbReference type="EMBL" id="LJNI01000018">
    <property type="protein sequence ID" value="KPJ74023.1"/>
    <property type="molecule type" value="Genomic_DNA"/>
</dbReference>
<dbReference type="Pfam" id="PF03631">
    <property type="entry name" value="Virul_fac_BrkB"/>
    <property type="match status" value="1"/>
</dbReference>
<dbReference type="Proteomes" id="UP000051012">
    <property type="component" value="Unassembled WGS sequence"/>
</dbReference>